<proteinExistence type="predicted"/>
<evidence type="ECO:0000313" key="1">
    <source>
        <dbReference type="EMBL" id="CAN0309589.1"/>
    </source>
</evidence>
<dbReference type="Proteomes" id="UP001162501">
    <property type="component" value="Chromosome 25"/>
</dbReference>
<organism evidence="1 2">
    <name type="scientific">Rangifer tarandus platyrhynchus</name>
    <name type="common">Svalbard reindeer</name>
    <dbReference type="NCBI Taxonomy" id="3082113"/>
    <lineage>
        <taxon>Eukaryota</taxon>
        <taxon>Metazoa</taxon>
        <taxon>Chordata</taxon>
        <taxon>Craniata</taxon>
        <taxon>Vertebrata</taxon>
        <taxon>Euteleostomi</taxon>
        <taxon>Mammalia</taxon>
        <taxon>Eutheria</taxon>
        <taxon>Laurasiatheria</taxon>
        <taxon>Artiodactyla</taxon>
        <taxon>Ruminantia</taxon>
        <taxon>Pecora</taxon>
        <taxon>Cervidae</taxon>
        <taxon>Odocoileinae</taxon>
        <taxon>Rangifer</taxon>
    </lineage>
</organism>
<sequence>AHPLLTLSWSHLNVTSSEKSSVNSPGGAEHASFVPPAHLVIHHPTVETASLTATNAPTDPLRSLFGFSDPASLFPPAPAASPLLATASWRAGAADRGVTVPHAAGSHAATHPSRSALATAVAAGWQRAGICEGWRAPAPEDADMWAGTSAHLAVASEHLSELPQRMRAARRGERAEDGRERRRAGRA</sequence>
<accession>A0AC59Z8G8</accession>
<feature type="non-terminal residue" evidence="1">
    <location>
        <position position="187"/>
    </location>
</feature>
<gene>
    <name evidence="1" type="ORF">MRATA1EN22A_LOCUS15388</name>
</gene>
<dbReference type="EMBL" id="OX596109">
    <property type="protein sequence ID" value="CAN0309589.1"/>
    <property type="molecule type" value="Genomic_DNA"/>
</dbReference>
<reference evidence="1" key="2">
    <citation type="submission" date="2025-03" db="EMBL/GenBank/DDBJ databases">
        <authorList>
            <consortium name="ELIXIR-Norway"/>
            <consortium name="Elixir Norway"/>
        </authorList>
    </citation>
    <scope>NUCLEOTIDE SEQUENCE</scope>
</reference>
<protein>
    <submittedName>
        <fullName evidence="1">Uncharacterized protein</fullName>
    </submittedName>
</protein>
<reference evidence="1" key="1">
    <citation type="submission" date="2023-05" db="EMBL/GenBank/DDBJ databases">
        <authorList>
            <consortium name="ELIXIR-Norway"/>
        </authorList>
    </citation>
    <scope>NUCLEOTIDE SEQUENCE</scope>
</reference>
<evidence type="ECO:0000313" key="2">
    <source>
        <dbReference type="Proteomes" id="UP001162501"/>
    </source>
</evidence>
<name>A0AC59Z8G8_RANTA</name>
<feature type="non-terminal residue" evidence="1">
    <location>
        <position position="1"/>
    </location>
</feature>